<reference evidence="3 4" key="1">
    <citation type="submission" date="2014-03" db="EMBL/GenBank/DDBJ databases">
        <title>Genome sequence of Clostridium litorale W6, DSM 5388.</title>
        <authorList>
            <person name="Poehlein A."/>
            <person name="Jagirdar A."/>
            <person name="Khonsari B."/>
            <person name="Chibani C.M."/>
            <person name="Gutierrez Gutierrez D.A."/>
            <person name="Davydova E."/>
            <person name="Alghaithi H.S."/>
            <person name="Nair K.P."/>
            <person name="Dhamotharan K."/>
            <person name="Chandran L."/>
            <person name="G W."/>
            <person name="Daniel R."/>
        </authorList>
    </citation>
    <scope>NUCLEOTIDE SEQUENCE [LARGE SCALE GENOMIC DNA]</scope>
    <source>
        <strain evidence="3 4">W6</strain>
    </source>
</reference>
<sequence length="177" mass="19817">MGMKNKKVKSHQGWSWIFLVGFLLLSVVDFRFGILGLICMTMPMYHALRGRGKVHCSHYCPRGSLLGKFLKNISLNQTMPKWMNTKYFKNSLLLLMMAMFTVSLIHSGGDFTKISFAIFRLMSASLALGIAMGVIFKPRSWCQVCPMGHATGIIKNYKDASDQSKSSALAPQVIQSK</sequence>
<proteinExistence type="predicted"/>
<evidence type="ECO:0000259" key="2">
    <source>
        <dbReference type="Pfam" id="PF12801"/>
    </source>
</evidence>
<accession>A0A069RN16</accession>
<feature type="domain" description="4Fe-4S ferredoxin-type" evidence="2">
    <location>
        <begin position="123"/>
        <end position="150"/>
    </location>
</feature>
<keyword evidence="4" id="KW-1185">Reference proteome</keyword>
<evidence type="ECO:0000313" key="3">
    <source>
        <dbReference type="EMBL" id="KDR95572.1"/>
    </source>
</evidence>
<dbReference type="Proteomes" id="UP000027946">
    <property type="component" value="Unassembled WGS sequence"/>
</dbReference>
<gene>
    <name evidence="3" type="ORF">CLIT_10c02990</name>
</gene>
<keyword evidence="1" id="KW-1133">Transmembrane helix</keyword>
<evidence type="ECO:0000256" key="1">
    <source>
        <dbReference type="SAM" id="Phobius"/>
    </source>
</evidence>
<dbReference type="Pfam" id="PF12801">
    <property type="entry name" value="Fer4_5"/>
    <property type="match status" value="2"/>
</dbReference>
<feature type="transmembrane region" description="Helical" evidence="1">
    <location>
        <begin position="87"/>
        <end position="105"/>
    </location>
</feature>
<organism evidence="3 4">
    <name type="scientific">Peptoclostridium litorale DSM 5388</name>
    <dbReference type="NCBI Taxonomy" id="1121324"/>
    <lineage>
        <taxon>Bacteria</taxon>
        <taxon>Bacillati</taxon>
        <taxon>Bacillota</taxon>
        <taxon>Clostridia</taxon>
        <taxon>Peptostreptococcales</taxon>
        <taxon>Peptoclostridiaceae</taxon>
        <taxon>Peptoclostridium</taxon>
    </lineage>
</organism>
<keyword evidence="1" id="KW-0812">Transmembrane</keyword>
<feature type="domain" description="4Fe-4S ferredoxin-type" evidence="2">
    <location>
        <begin position="33"/>
        <end position="67"/>
    </location>
</feature>
<dbReference type="RefSeq" id="WP_242943799.1">
    <property type="nucleotide sequence ID" value="NZ_FSRH01000006.1"/>
</dbReference>
<dbReference type="AlphaFoldDB" id="A0A069RN16"/>
<comment type="caution">
    <text evidence="3">The sequence shown here is derived from an EMBL/GenBank/DDBJ whole genome shotgun (WGS) entry which is preliminary data.</text>
</comment>
<dbReference type="InterPro" id="IPR017896">
    <property type="entry name" value="4Fe4S_Fe-S-bd"/>
</dbReference>
<protein>
    <submittedName>
        <fullName evidence="3">Iron-sulfur-binding protein</fullName>
    </submittedName>
</protein>
<dbReference type="EMBL" id="JJMM01000010">
    <property type="protein sequence ID" value="KDR95572.1"/>
    <property type="molecule type" value="Genomic_DNA"/>
</dbReference>
<dbReference type="eggNOG" id="COG0348">
    <property type="taxonomic scope" value="Bacteria"/>
</dbReference>
<evidence type="ECO:0000313" key="4">
    <source>
        <dbReference type="Proteomes" id="UP000027946"/>
    </source>
</evidence>
<keyword evidence="1" id="KW-0472">Membrane</keyword>
<feature type="transmembrane region" description="Helical" evidence="1">
    <location>
        <begin position="117"/>
        <end position="136"/>
    </location>
</feature>
<name>A0A069RN16_PEPLI</name>
<dbReference type="STRING" id="1121324.CLIT_10c02990"/>
<feature type="transmembrane region" description="Helical" evidence="1">
    <location>
        <begin position="16"/>
        <end position="39"/>
    </location>
</feature>